<keyword evidence="2" id="KW-1185">Reference proteome</keyword>
<proteinExistence type="predicted"/>
<evidence type="ECO:0000313" key="2">
    <source>
        <dbReference type="Proteomes" id="UP000649617"/>
    </source>
</evidence>
<reference evidence="1" key="1">
    <citation type="submission" date="2021-02" db="EMBL/GenBank/DDBJ databases">
        <authorList>
            <person name="Dougan E. K."/>
            <person name="Rhodes N."/>
            <person name="Thang M."/>
            <person name="Chan C."/>
        </authorList>
    </citation>
    <scope>NUCLEOTIDE SEQUENCE</scope>
</reference>
<organism evidence="1 2">
    <name type="scientific">Symbiodinium pilosum</name>
    <name type="common">Dinoflagellate</name>
    <dbReference type="NCBI Taxonomy" id="2952"/>
    <lineage>
        <taxon>Eukaryota</taxon>
        <taxon>Sar</taxon>
        <taxon>Alveolata</taxon>
        <taxon>Dinophyceae</taxon>
        <taxon>Suessiales</taxon>
        <taxon>Symbiodiniaceae</taxon>
        <taxon>Symbiodinium</taxon>
    </lineage>
</organism>
<protein>
    <submittedName>
        <fullName evidence="1">Uncharacterized protein</fullName>
    </submittedName>
</protein>
<dbReference type="AlphaFoldDB" id="A0A812JE62"/>
<dbReference type="EMBL" id="CAJNIZ010001927">
    <property type="protein sequence ID" value="CAE7203189.1"/>
    <property type="molecule type" value="Genomic_DNA"/>
</dbReference>
<name>A0A812JE62_SYMPI</name>
<comment type="caution">
    <text evidence="1">The sequence shown here is derived from an EMBL/GenBank/DDBJ whole genome shotgun (WGS) entry which is preliminary data.</text>
</comment>
<dbReference type="Proteomes" id="UP000649617">
    <property type="component" value="Unassembled WGS sequence"/>
</dbReference>
<dbReference type="OrthoDB" id="10649765at2759"/>
<feature type="non-terminal residue" evidence="1">
    <location>
        <position position="252"/>
    </location>
</feature>
<accession>A0A812JE62</accession>
<sequence length="252" mass="27478">MPEANMSNAKTAAYTMILLFKTVFGSEADLKLLKTLCSVQCQGLSICTVGHAALKRLAESGADAKAILAKDVELNAMQNVQQQKKKKRAAYLKDLEDARAAVLGAQELMMSIFGKNEEFLGNLQDLVDLDIAEIFLAHKCEGVGYEDVFNECVKVHSTNLCLQLQACGDAAVQACQGCQEGGGKYWRAQAPPTASVQDLNELMSKTIVDLSLKDLKKSTDEFIEVTKQATEFISTFEVSDAKLMLTIPDVIE</sequence>
<evidence type="ECO:0000313" key="1">
    <source>
        <dbReference type="EMBL" id="CAE7203189.1"/>
    </source>
</evidence>
<gene>
    <name evidence="1" type="ORF">SPIL2461_LOCUS1883</name>
</gene>